<keyword evidence="10" id="KW-1185">Reference proteome</keyword>
<organism evidence="9 10">
    <name type="scientific">Claviceps pusilla</name>
    <dbReference type="NCBI Taxonomy" id="123648"/>
    <lineage>
        <taxon>Eukaryota</taxon>
        <taxon>Fungi</taxon>
        <taxon>Dikarya</taxon>
        <taxon>Ascomycota</taxon>
        <taxon>Pezizomycotina</taxon>
        <taxon>Sordariomycetes</taxon>
        <taxon>Hypocreomycetidae</taxon>
        <taxon>Hypocreales</taxon>
        <taxon>Clavicipitaceae</taxon>
        <taxon>Claviceps</taxon>
    </lineage>
</organism>
<comment type="similarity">
    <text evidence="2">Belongs to the gamma-BBH/TMLD family.</text>
</comment>
<evidence type="ECO:0000313" key="10">
    <source>
        <dbReference type="Proteomes" id="UP000748025"/>
    </source>
</evidence>
<feature type="compositionally biased region" description="Low complexity" evidence="7">
    <location>
        <begin position="1"/>
        <end position="14"/>
    </location>
</feature>
<dbReference type="Proteomes" id="UP000748025">
    <property type="component" value="Unassembled WGS sequence"/>
</dbReference>
<comment type="caution">
    <text evidence="9">The sequence shown here is derived from an EMBL/GenBank/DDBJ whole genome shotgun (WGS) entry which is preliminary data.</text>
</comment>
<reference evidence="9" key="1">
    <citation type="journal article" date="2020" name="bioRxiv">
        <title>Whole genome comparisons of ergot fungi reveals the divergence and evolution of species within the genus Claviceps are the result of varying mechanisms driving genome evolution and host range expansion.</title>
        <authorList>
            <person name="Wyka S.A."/>
            <person name="Mondo S.J."/>
            <person name="Liu M."/>
            <person name="Dettman J."/>
            <person name="Nalam V."/>
            <person name="Broders K.D."/>
        </authorList>
    </citation>
    <scope>NUCLEOTIDE SEQUENCE</scope>
    <source>
        <strain evidence="9">CCC 602</strain>
    </source>
</reference>
<evidence type="ECO:0000256" key="5">
    <source>
        <dbReference type="ARBA" id="ARBA00023002"/>
    </source>
</evidence>
<feature type="region of interest" description="Disordered" evidence="7">
    <location>
        <begin position="173"/>
        <end position="193"/>
    </location>
</feature>
<dbReference type="SUPFAM" id="SSF51197">
    <property type="entry name" value="Clavaminate synthase-like"/>
    <property type="match status" value="1"/>
</dbReference>
<dbReference type="OrthoDB" id="406634at2759"/>
<evidence type="ECO:0000256" key="2">
    <source>
        <dbReference type="ARBA" id="ARBA00008654"/>
    </source>
</evidence>
<feature type="region of interest" description="Disordered" evidence="7">
    <location>
        <begin position="1"/>
        <end position="20"/>
    </location>
</feature>
<evidence type="ECO:0000256" key="7">
    <source>
        <dbReference type="SAM" id="MobiDB-lite"/>
    </source>
</evidence>
<dbReference type="GO" id="GO:0051213">
    <property type="term" value="F:dioxygenase activity"/>
    <property type="evidence" value="ECO:0007669"/>
    <property type="project" value="UniProtKB-KW"/>
</dbReference>
<dbReference type="PANTHER" id="PTHR10696:SF25">
    <property type="entry name" value="OXIDOREDUCTASE AIM17-RELATED"/>
    <property type="match status" value="1"/>
</dbReference>
<feature type="compositionally biased region" description="Gly residues" evidence="7">
    <location>
        <begin position="76"/>
        <end position="90"/>
    </location>
</feature>
<dbReference type="InterPro" id="IPR042098">
    <property type="entry name" value="TauD-like_sf"/>
</dbReference>
<dbReference type="PANTHER" id="PTHR10696">
    <property type="entry name" value="GAMMA-BUTYROBETAINE HYDROXYLASE-RELATED"/>
    <property type="match status" value="1"/>
</dbReference>
<dbReference type="AlphaFoldDB" id="A0A9P7N321"/>
<feature type="non-terminal residue" evidence="9">
    <location>
        <position position="511"/>
    </location>
</feature>
<sequence>MWARTRAVAQRAARGTSRLSLTSQADGRFLAGLPHHQHHGHQTAADVLVNRPDRSHGTLHGISWTREHILLQQQHGNGGDGDGDGNGNGNGPRILRPATLRDGCACSACRDASSGQKTFASVEIPPDIGIAAVRSTGQGLGITFCNEIARFAREGHEMILPWASVRRMRASSSSSSSSSCSSPSSPSSSHKQIQTSLSRRKQAILGLTGVQYWDASILAQHVRKIDYHAFMQDDDPSSPSSAFWDVIVDLLRLGIVYLHNVPRHEASIVHITTRIANIRETFYGRTFDVRAKPRAENVAYTSGHLGLHQDLCYLSPPPMVQVLHCMDNSCAGGESLFSDGERAGRLLWPFVSGSESTGSTKTTTETGNKMAVLADHALPYQYDKHGYFYHAARSVLHGHYAHQQALQPSFGGVYWSPPFQGRHYDDSAPDRDTSAAATLDLREWIPPARIFDGLINHPDAVHTYKMRQGECVLFDNLRVMHGRNAFDASAGGSRWLRGAYISEEDFLSRAA</sequence>
<name>A0A9P7N321_9HYPO</name>
<keyword evidence="3" id="KW-0479">Metal-binding</keyword>
<dbReference type="Gene3D" id="3.30.2020.30">
    <property type="match status" value="1"/>
</dbReference>
<gene>
    <name evidence="9" type="ORF">E4U43_006438</name>
</gene>
<accession>A0A9P7N321</accession>
<dbReference type="InterPro" id="IPR038492">
    <property type="entry name" value="GBBH-like_N_sf"/>
</dbReference>
<keyword evidence="6" id="KW-0408">Iron</keyword>
<dbReference type="GO" id="GO:0005739">
    <property type="term" value="C:mitochondrion"/>
    <property type="evidence" value="ECO:0007669"/>
    <property type="project" value="TreeGrafter"/>
</dbReference>
<keyword evidence="4" id="KW-0223">Dioxygenase</keyword>
<evidence type="ECO:0000256" key="6">
    <source>
        <dbReference type="ARBA" id="ARBA00023004"/>
    </source>
</evidence>
<feature type="region of interest" description="Disordered" evidence="7">
    <location>
        <begin position="73"/>
        <end position="96"/>
    </location>
</feature>
<feature type="compositionally biased region" description="Low complexity" evidence="7">
    <location>
        <begin position="173"/>
        <end position="189"/>
    </location>
</feature>
<proteinExistence type="inferred from homology"/>
<dbReference type="InterPro" id="IPR050411">
    <property type="entry name" value="AlphaKG_dependent_hydroxylases"/>
</dbReference>
<dbReference type="EMBL" id="SRPW01004430">
    <property type="protein sequence ID" value="KAG5982490.1"/>
    <property type="molecule type" value="Genomic_DNA"/>
</dbReference>
<dbReference type="Pfam" id="PF02668">
    <property type="entry name" value="TauD"/>
    <property type="match status" value="1"/>
</dbReference>
<dbReference type="Gene3D" id="3.60.130.10">
    <property type="entry name" value="Clavaminate synthase-like"/>
    <property type="match status" value="1"/>
</dbReference>
<comment type="cofactor">
    <cofactor evidence="1">
        <name>Fe(2+)</name>
        <dbReference type="ChEBI" id="CHEBI:29033"/>
    </cofactor>
</comment>
<feature type="domain" description="TauD/TfdA-like" evidence="8">
    <location>
        <begin position="236"/>
        <end position="500"/>
    </location>
</feature>
<evidence type="ECO:0000256" key="3">
    <source>
        <dbReference type="ARBA" id="ARBA00022723"/>
    </source>
</evidence>
<dbReference type="GO" id="GO:0045329">
    <property type="term" value="P:carnitine biosynthetic process"/>
    <property type="evidence" value="ECO:0007669"/>
    <property type="project" value="TreeGrafter"/>
</dbReference>
<evidence type="ECO:0000259" key="8">
    <source>
        <dbReference type="Pfam" id="PF02668"/>
    </source>
</evidence>
<evidence type="ECO:0000313" key="9">
    <source>
        <dbReference type="EMBL" id="KAG5982490.1"/>
    </source>
</evidence>
<evidence type="ECO:0000256" key="1">
    <source>
        <dbReference type="ARBA" id="ARBA00001954"/>
    </source>
</evidence>
<dbReference type="GO" id="GO:0046872">
    <property type="term" value="F:metal ion binding"/>
    <property type="evidence" value="ECO:0007669"/>
    <property type="project" value="UniProtKB-KW"/>
</dbReference>
<protein>
    <recommendedName>
        <fullName evidence="8">TauD/TfdA-like domain-containing protein</fullName>
    </recommendedName>
</protein>
<evidence type="ECO:0000256" key="4">
    <source>
        <dbReference type="ARBA" id="ARBA00022964"/>
    </source>
</evidence>
<keyword evidence="5" id="KW-0560">Oxidoreductase</keyword>
<dbReference type="InterPro" id="IPR003819">
    <property type="entry name" value="TauD/TfdA-like"/>
</dbReference>